<evidence type="ECO:0000313" key="3">
    <source>
        <dbReference type="Proteomes" id="UP000038040"/>
    </source>
</evidence>
<dbReference type="Pfam" id="PF00651">
    <property type="entry name" value="BTB"/>
    <property type="match status" value="1"/>
</dbReference>
<dbReference type="AlphaFoldDB" id="A0A0N4UJJ5"/>
<keyword evidence="4" id="KW-1185">Reference proteome</keyword>
<proteinExistence type="predicted"/>
<evidence type="ECO:0000313" key="5">
    <source>
        <dbReference type="WBParaSite" id="DME_0000783401-mRNA-1"/>
    </source>
</evidence>
<sequence>MLIANNNYRLLFKKICLVGNWKFVQKNFRDFVILANDGEIRTSKYLLYLSMEYFHELFTADSTLNSITLNFNREIIEKLIDFTYKGIFSFTIDKMNELDSIVQCIKLLKPLKEHIVLECIVEMLTEYLMKDWEKLKLDEVVQLLDVSYQHLLTNVFDSAFNLIINKHFVDFQLEYNEQSEGEKRIVYRRLRRSPLNGLLSPINLMISIYNKRQKLYRAIRFCNTSNSYQIIE</sequence>
<evidence type="ECO:0000259" key="1">
    <source>
        <dbReference type="PROSITE" id="PS50097"/>
    </source>
</evidence>
<dbReference type="InterPro" id="IPR011333">
    <property type="entry name" value="SKP1/BTB/POZ_sf"/>
</dbReference>
<evidence type="ECO:0000313" key="2">
    <source>
        <dbReference type="EMBL" id="VDN60231.1"/>
    </source>
</evidence>
<organism evidence="3 5">
    <name type="scientific">Dracunculus medinensis</name>
    <name type="common">Guinea worm</name>
    <dbReference type="NCBI Taxonomy" id="318479"/>
    <lineage>
        <taxon>Eukaryota</taxon>
        <taxon>Metazoa</taxon>
        <taxon>Ecdysozoa</taxon>
        <taxon>Nematoda</taxon>
        <taxon>Chromadorea</taxon>
        <taxon>Rhabditida</taxon>
        <taxon>Spirurina</taxon>
        <taxon>Dracunculoidea</taxon>
        <taxon>Dracunculidae</taxon>
        <taxon>Dracunculus</taxon>
    </lineage>
</organism>
<name>A0A0N4UJJ5_DRAME</name>
<dbReference type="InterPro" id="IPR000210">
    <property type="entry name" value="BTB/POZ_dom"/>
</dbReference>
<dbReference type="Proteomes" id="UP000274756">
    <property type="component" value="Unassembled WGS sequence"/>
</dbReference>
<dbReference type="SUPFAM" id="SSF54695">
    <property type="entry name" value="POZ domain"/>
    <property type="match status" value="1"/>
</dbReference>
<dbReference type="PROSITE" id="PS50097">
    <property type="entry name" value="BTB"/>
    <property type="match status" value="1"/>
</dbReference>
<dbReference type="WBParaSite" id="DME_0000783401-mRNA-1">
    <property type="protein sequence ID" value="DME_0000783401-mRNA-1"/>
    <property type="gene ID" value="DME_0000783401"/>
</dbReference>
<dbReference type="CDD" id="cd18186">
    <property type="entry name" value="BTB_POZ_ZBTB_KLHL-like"/>
    <property type="match status" value="1"/>
</dbReference>
<gene>
    <name evidence="2" type="ORF">DME_LOCUS10204</name>
</gene>
<feature type="domain" description="BTB" evidence="1">
    <location>
        <begin position="29"/>
        <end position="92"/>
    </location>
</feature>
<evidence type="ECO:0000313" key="4">
    <source>
        <dbReference type="Proteomes" id="UP000274756"/>
    </source>
</evidence>
<dbReference type="Proteomes" id="UP000038040">
    <property type="component" value="Unplaced"/>
</dbReference>
<dbReference type="OrthoDB" id="5787100at2759"/>
<protein>
    <submittedName>
        <fullName evidence="5">BTB domain-containing protein</fullName>
    </submittedName>
</protein>
<reference evidence="5" key="1">
    <citation type="submission" date="2017-02" db="UniProtKB">
        <authorList>
            <consortium name="WormBaseParasite"/>
        </authorList>
    </citation>
    <scope>IDENTIFICATION</scope>
</reference>
<dbReference type="Gene3D" id="3.30.710.10">
    <property type="entry name" value="Potassium Channel Kv1.1, Chain A"/>
    <property type="match status" value="1"/>
</dbReference>
<reference evidence="2 4" key="2">
    <citation type="submission" date="2018-11" db="EMBL/GenBank/DDBJ databases">
        <authorList>
            <consortium name="Pathogen Informatics"/>
        </authorList>
    </citation>
    <scope>NUCLEOTIDE SEQUENCE [LARGE SCALE GENOMIC DNA]</scope>
</reference>
<accession>A0A0N4UJJ5</accession>
<dbReference type="EMBL" id="UYYG01001206">
    <property type="protein sequence ID" value="VDN60231.1"/>
    <property type="molecule type" value="Genomic_DNA"/>
</dbReference>